<dbReference type="GO" id="GO:0036009">
    <property type="term" value="F:protein-glutamine N-methyltransferase activity"/>
    <property type="evidence" value="ECO:0007669"/>
    <property type="project" value="UniProtKB-ARBA"/>
</dbReference>
<dbReference type="InterPro" id="IPR052190">
    <property type="entry name" value="Euk-Arch_PrmC-MTase"/>
</dbReference>
<dbReference type="InterPro" id="IPR007848">
    <property type="entry name" value="Small_mtfrase_dom"/>
</dbReference>
<dbReference type="PANTHER" id="PTHR45875:SF1">
    <property type="entry name" value="METHYLTRANSFERASE N6AMT1"/>
    <property type="match status" value="1"/>
</dbReference>
<evidence type="ECO:0000256" key="7">
    <source>
        <dbReference type="ARBA" id="ARBA00048619"/>
    </source>
</evidence>
<dbReference type="GO" id="GO:0003676">
    <property type="term" value="F:nucleic acid binding"/>
    <property type="evidence" value="ECO:0007669"/>
    <property type="project" value="InterPro"/>
</dbReference>
<dbReference type="InterPro" id="IPR029063">
    <property type="entry name" value="SAM-dependent_MTases_sf"/>
</dbReference>
<keyword evidence="3" id="KW-0489">Methyltransferase</keyword>
<keyword evidence="4" id="KW-0808">Transferase</keyword>
<evidence type="ECO:0000256" key="4">
    <source>
        <dbReference type="ARBA" id="ARBA00022679"/>
    </source>
</evidence>
<proteinExistence type="inferred from homology"/>
<dbReference type="EMBL" id="OB660795">
    <property type="protein sequence ID" value="CAD7226289.1"/>
    <property type="molecule type" value="Genomic_DNA"/>
</dbReference>
<dbReference type="InterPro" id="IPR002052">
    <property type="entry name" value="DNA_methylase_N6_adenine_CS"/>
</dbReference>
<dbReference type="FunFam" id="3.40.50.150:FF:000077">
    <property type="entry name" value="HemK methyltransferase family member 2"/>
    <property type="match status" value="1"/>
</dbReference>
<evidence type="ECO:0000256" key="1">
    <source>
        <dbReference type="ARBA" id="ARBA00004123"/>
    </source>
</evidence>
<protein>
    <recommendedName>
        <fullName evidence="15">Methyltransferase HEMK2</fullName>
    </recommendedName>
    <alternativeName>
        <fullName evidence="14">HemK methyltransferase family member 2</fullName>
    </alternativeName>
    <alternativeName>
        <fullName evidence="12">Lysine N-methyltransferase 9</fullName>
    </alternativeName>
    <alternativeName>
        <fullName evidence="11">Methylarsonite methyltransferase N6AMT1</fullName>
    </alternativeName>
    <alternativeName>
        <fullName evidence="16">Methyltransferase N6AMT1</fullName>
    </alternativeName>
    <alternativeName>
        <fullName evidence="13">Protein N(5)-glutamine methyltransferase</fullName>
    </alternativeName>
</protein>
<evidence type="ECO:0000256" key="15">
    <source>
        <dbReference type="ARBA" id="ARBA00093624"/>
    </source>
</evidence>
<gene>
    <name evidence="18" type="ORF">CTOB1V02_LOCUS4211</name>
</gene>
<dbReference type="PROSITE" id="PS00092">
    <property type="entry name" value="N6_MTASE"/>
    <property type="match status" value="1"/>
</dbReference>
<evidence type="ECO:0000313" key="18">
    <source>
        <dbReference type="EMBL" id="CAD7226289.1"/>
    </source>
</evidence>
<comment type="subunit">
    <text evidence="10">Heterodimer; heterodimerization with TRMT112 is required for S-adenosyl-L-methionine-binding.</text>
</comment>
<dbReference type="SUPFAM" id="SSF53335">
    <property type="entry name" value="S-adenosyl-L-methionine-dependent methyltransferases"/>
    <property type="match status" value="1"/>
</dbReference>
<sequence length="231" mass="25484">MQTPDYTHIWSPEYASSVYEPAEDTFLLLDALEADLKVWLPEIVVEVGTGSGIVITALSQRFPMAQCLAVDINPMAALCAKTTARVNGCDRVDVLLDDLGRCLVHRLEGKVDLLIFNPPYVVTPSSEVGSRGIEASWAGGERGREVIDQFLPTIPKFLSPDGRCYLVTLEDNDIEDLAHVSQNDFGLSCDLVLGRRCGREKLSVLKFCVHRNTIMKQRPALVENSRGSPHS</sequence>
<dbReference type="PANTHER" id="PTHR45875">
    <property type="entry name" value="METHYLTRANSFERASE N6AMT1"/>
    <property type="match status" value="1"/>
</dbReference>
<dbReference type="NCBIfam" id="TIGR00537">
    <property type="entry name" value="hemK_rel_arch"/>
    <property type="match status" value="1"/>
</dbReference>
<name>A0A7R8W7B9_9CRUS</name>
<dbReference type="OrthoDB" id="406152at2759"/>
<evidence type="ECO:0000256" key="10">
    <source>
        <dbReference type="ARBA" id="ARBA00062344"/>
    </source>
</evidence>
<evidence type="ECO:0000259" key="17">
    <source>
        <dbReference type="Pfam" id="PF05175"/>
    </source>
</evidence>
<keyword evidence="5" id="KW-0949">S-adenosyl-L-methionine</keyword>
<comment type="subcellular location">
    <subcellularLocation>
        <location evidence="1">Nucleus</location>
    </subcellularLocation>
</comment>
<evidence type="ECO:0000256" key="13">
    <source>
        <dbReference type="ARBA" id="ARBA00080992"/>
    </source>
</evidence>
<keyword evidence="6" id="KW-0539">Nucleus</keyword>
<dbReference type="GO" id="GO:0032259">
    <property type="term" value="P:methylation"/>
    <property type="evidence" value="ECO:0007669"/>
    <property type="project" value="UniProtKB-KW"/>
</dbReference>
<feature type="domain" description="Methyltransferase small" evidence="17">
    <location>
        <begin position="25"/>
        <end position="122"/>
    </location>
</feature>
<evidence type="ECO:0000256" key="5">
    <source>
        <dbReference type="ARBA" id="ARBA00022691"/>
    </source>
</evidence>
<reference evidence="18" key="1">
    <citation type="submission" date="2020-11" db="EMBL/GenBank/DDBJ databases">
        <authorList>
            <person name="Tran Van P."/>
        </authorList>
    </citation>
    <scope>NUCLEOTIDE SEQUENCE</scope>
</reference>
<evidence type="ECO:0000256" key="6">
    <source>
        <dbReference type="ARBA" id="ARBA00023242"/>
    </source>
</evidence>
<comment type="catalytic activity">
    <reaction evidence="7">
        <text>L-lysyl-[histone] + S-adenosyl-L-methionine = N(6)-methyl-L-lysyl-[histone] + S-adenosyl-L-homocysteine + H(+)</text>
        <dbReference type="Rhea" id="RHEA:10024"/>
        <dbReference type="Rhea" id="RHEA-COMP:9845"/>
        <dbReference type="Rhea" id="RHEA-COMP:9846"/>
        <dbReference type="ChEBI" id="CHEBI:15378"/>
        <dbReference type="ChEBI" id="CHEBI:29969"/>
        <dbReference type="ChEBI" id="CHEBI:57856"/>
        <dbReference type="ChEBI" id="CHEBI:59789"/>
        <dbReference type="ChEBI" id="CHEBI:61929"/>
    </reaction>
    <physiologicalReaction direction="left-to-right" evidence="7">
        <dbReference type="Rhea" id="RHEA:10025"/>
    </physiologicalReaction>
</comment>
<evidence type="ECO:0000256" key="14">
    <source>
        <dbReference type="ARBA" id="ARBA00083337"/>
    </source>
</evidence>
<evidence type="ECO:0000256" key="9">
    <source>
        <dbReference type="ARBA" id="ARBA00053180"/>
    </source>
</evidence>
<evidence type="ECO:0000256" key="2">
    <source>
        <dbReference type="ARBA" id="ARBA00006149"/>
    </source>
</evidence>
<dbReference type="AlphaFoldDB" id="A0A7R8W7B9"/>
<comment type="function">
    <text evidence="9">Methyltransferase that can methylate proteins and, to a lower extent, arsenic. Catalytic subunit of a heterodimer with TRMT112, which monomethylates 'Lys-12' of histone H4 (H4K12me1), a modification present at the promoters of numerous genes encoding cell cycle regulators. Catalytic subunit of a heterodimer with TRMT112, which catalyzes N5-methylation of Glu residue of proteins with a Gly-Gln-Xaa-Xaa-Xaa-Arg motif. Methylates ETF1 on 'Gln-185'; ETF1 needs to be complexed to ERF3 in its GTP-bound form to be efficiently methylated. May also play a role in the modulation of arsenic-induced toxicity by mediating the conversion of monomethylarsonous acid (3+) into the less toxic dimethylarsonic acid. It however only plays a limited role in arsenic metabolism compared with AS3MT.</text>
</comment>
<comment type="catalytic activity">
    <reaction evidence="8">
        <text>methylarsonous acid + S-adenosyl-L-methionine = dimethylarsinate + S-adenosyl-L-homocysteine + 2 H(+)</text>
        <dbReference type="Rhea" id="RHEA:11684"/>
        <dbReference type="ChEBI" id="CHEBI:15378"/>
        <dbReference type="ChEBI" id="CHEBI:16223"/>
        <dbReference type="ChEBI" id="CHEBI:17826"/>
        <dbReference type="ChEBI" id="CHEBI:57856"/>
        <dbReference type="ChEBI" id="CHEBI:59789"/>
    </reaction>
</comment>
<dbReference type="GO" id="GO:0005634">
    <property type="term" value="C:nucleus"/>
    <property type="evidence" value="ECO:0007669"/>
    <property type="project" value="UniProtKB-SubCell"/>
</dbReference>
<evidence type="ECO:0000256" key="11">
    <source>
        <dbReference type="ARBA" id="ARBA00075330"/>
    </source>
</evidence>
<dbReference type="Gene3D" id="3.40.50.150">
    <property type="entry name" value="Vaccinia Virus protein VP39"/>
    <property type="match status" value="1"/>
</dbReference>
<evidence type="ECO:0000256" key="3">
    <source>
        <dbReference type="ARBA" id="ARBA00022603"/>
    </source>
</evidence>
<organism evidence="18">
    <name type="scientific">Cyprideis torosa</name>
    <dbReference type="NCBI Taxonomy" id="163714"/>
    <lineage>
        <taxon>Eukaryota</taxon>
        <taxon>Metazoa</taxon>
        <taxon>Ecdysozoa</taxon>
        <taxon>Arthropoda</taxon>
        <taxon>Crustacea</taxon>
        <taxon>Oligostraca</taxon>
        <taxon>Ostracoda</taxon>
        <taxon>Podocopa</taxon>
        <taxon>Podocopida</taxon>
        <taxon>Cytherocopina</taxon>
        <taxon>Cytheroidea</taxon>
        <taxon>Cytherideidae</taxon>
        <taxon>Cyprideis</taxon>
    </lineage>
</organism>
<dbReference type="CDD" id="cd02440">
    <property type="entry name" value="AdoMet_MTases"/>
    <property type="match status" value="1"/>
</dbReference>
<accession>A0A7R8W7B9</accession>
<dbReference type="InterPro" id="IPR004557">
    <property type="entry name" value="PrmC-related"/>
</dbReference>
<comment type="similarity">
    <text evidence="2">Belongs to the eukaryotic/archaeal PrmC-related family.</text>
</comment>
<evidence type="ECO:0000256" key="12">
    <source>
        <dbReference type="ARBA" id="ARBA00076540"/>
    </source>
</evidence>
<dbReference type="Pfam" id="PF05175">
    <property type="entry name" value="MTS"/>
    <property type="match status" value="1"/>
</dbReference>
<dbReference type="GO" id="GO:0035657">
    <property type="term" value="C:eRF1 methyltransferase complex"/>
    <property type="evidence" value="ECO:0007669"/>
    <property type="project" value="TreeGrafter"/>
</dbReference>
<evidence type="ECO:0000256" key="16">
    <source>
        <dbReference type="ARBA" id="ARBA00093667"/>
    </source>
</evidence>
<evidence type="ECO:0000256" key="8">
    <source>
        <dbReference type="ARBA" id="ARBA00050903"/>
    </source>
</evidence>